<keyword evidence="3 4" id="KW-0067">ATP-binding</keyword>
<dbReference type="PROSITE" id="PS50011">
    <property type="entry name" value="PROTEIN_KINASE_DOM"/>
    <property type="match status" value="1"/>
</dbReference>
<feature type="compositionally biased region" description="Pro residues" evidence="5">
    <location>
        <begin position="1689"/>
        <end position="1703"/>
    </location>
</feature>
<feature type="compositionally biased region" description="Basic residues" evidence="5">
    <location>
        <begin position="797"/>
        <end position="807"/>
    </location>
</feature>
<dbReference type="GO" id="GO:0004714">
    <property type="term" value="F:transmembrane receptor protein tyrosine kinase activity"/>
    <property type="evidence" value="ECO:0007669"/>
    <property type="project" value="UniProtKB-EC"/>
</dbReference>
<organism evidence="7 8">
    <name type="scientific">Toxoplasma gondii RUB</name>
    <dbReference type="NCBI Taxonomy" id="935652"/>
    <lineage>
        <taxon>Eukaryota</taxon>
        <taxon>Sar</taxon>
        <taxon>Alveolata</taxon>
        <taxon>Apicomplexa</taxon>
        <taxon>Conoidasida</taxon>
        <taxon>Coccidia</taxon>
        <taxon>Eucoccidiorida</taxon>
        <taxon>Eimeriorina</taxon>
        <taxon>Sarcocystidae</taxon>
        <taxon>Toxoplasma</taxon>
    </lineage>
</organism>
<evidence type="ECO:0000313" key="8">
    <source>
        <dbReference type="Proteomes" id="UP000028834"/>
    </source>
</evidence>
<feature type="compositionally biased region" description="Basic and acidic residues" evidence="5">
    <location>
        <begin position="1786"/>
        <end position="1799"/>
    </location>
</feature>
<feature type="region of interest" description="Disordered" evidence="5">
    <location>
        <begin position="790"/>
        <end position="818"/>
    </location>
</feature>
<feature type="region of interest" description="Disordered" evidence="5">
    <location>
        <begin position="1"/>
        <end position="100"/>
    </location>
</feature>
<dbReference type="SUPFAM" id="SSF56112">
    <property type="entry name" value="Protein kinase-like (PK-like)"/>
    <property type="match status" value="1"/>
</dbReference>
<feature type="compositionally biased region" description="Basic and acidic residues" evidence="5">
    <location>
        <begin position="43"/>
        <end position="62"/>
    </location>
</feature>
<feature type="region of interest" description="Disordered" evidence="5">
    <location>
        <begin position="957"/>
        <end position="996"/>
    </location>
</feature>
<evidence type="ECO:0000256" key="5">
    <source>
        <dbReference type="SAM" id="MobiDB-lite"/>
    </source>
</evidence>
<dbReference type="VEuPathDB" id="ToxoDB:TGRUB_272475"/>
<dbReference type="PROSITE" id="PS00107">
    <property type="entry name" value="PROTEIN_KINASE_ATP"/>
    <property type="match status" value="1"/>
</dbReference>
<feature type="compositionally biased region" description="Low complexity" evidence="5">
    <location>
        <begin position="444"/>
        <end position="462"/>
    </location>
</feature>
<feature type="region of interest" description="Disordered" evidence="5">
    <location>
        <begin position="1471"/>
        <end position="1892"/>
    </location>
</feature>
<comment type="caution">
    <text evidence="7">The sequence shown here is derived from an EMBL/GenBank/DDBJ whole genome shotgun (WGS) entry which is preliminary data.</text>
</comment>
<protein>
    <submittedName>
        <fullName evidence="7">Protein kinase domain-containing protein</fullName>
        <ecNumber evidence="7">2.7.10.1</ecNumber>
    </submittedName>
</protein>
<feature type="compositionally biased region" description="Low complexity" evidence="5">
    <location>
        <begin position="596"/>
        <end position="635"/>
    </location>
</feature>
<feature type="compositionally biased region" description="Low complexity" evidence="5">
    <location>
        <begin position="524"/>
        <end position="548"/>
    </location>
</feature>
<keyword evidence="7" id="KW-0808">Transferase</keyword>
<dbReference type="OrthoDB" id="347483at2759"/>
<feature type="binding site" evidence="4">
    <location>
        <position position="2131"/>
    </location>
    <ligand>
        <name>ATP</name>
        <dbReference type="ChEBI" id="CHEBI:30616"/>
    </ligand>
</feature>
<feature type="compositionally biased region" description="Basic and acidic residues" evidence="5">
    <location>
        <begin position="1295"/>
        <end position="1315"/>
    </location>
</feature>
<feature type="compositionally biased region" description="Basic and acidic residues" evidence="5">
    <location>
        <begin position="1622"/>
        <end position="1632"/>
    </location>
</feature>
<gene>
    <name evidence="7" type="ORF">TGRUB_272475</name>
</gene>
<feature type="compositionally biased region" description="Basic and acidic residues" evidence="5">
    <location>
        <begin position="508"/>
        <end position="519"/>
    </location>
</feature>
<feature type="compositionally biased region" description="Basic and acidic residues" evidence="5">
    <location>
        <begin position="491"/>
        <end position="501"/>
    </location>
</feature>
<dbReference type="Proteomes" id="UP000028834">
    <property type="component" value="Unassembled WGS sequence"/>
</dbReference>
<feature type="compositionally biased region" description="Basic and acidic residues" evidence="5">
    <location>
        <begin position="2275"/>
        <end position="2289"/>
    </location>
</feature>
<dbReference type="EC" id="2.7.10.1" evidence="7"/>
<dbReference type="PROSITE" id="PS00108">
    <property type="entry name" value="PROTEIN_KINASE_ST"/>
    <property type="match status" value="1"/>
</dbReference>
<dbReference type="Gene3D" id="1.10.510.10">
    <property type="entry name" value="Transferase(Phosphotransferase) domain 1"/>
    <property type="match status" value="2"/>
</dbReference>
<feature type="region of interest" description="Disordered" evidence="5">
    <location>
        <begin position="2203"/>
        <end position="2317"/>
    </location>
</feature>
<feature type="region of interest" description="Disordered" evidence="5">
    <location>
        <begin position="124"/>
        <end position="160"/>
    </location>
</feature>
<name>A0A086M5E8_TOXGO</name>
<dbReference type="SMART" id="SM00220">
    <property type="entry name" value="S_TKc"/>
    <property type="match status" value="1"/>
</dbReference>
<feature type="compositionally biased region" description="Polar residues" evidence="5">
    <location>
        <begin position="82"/>
        <end position="92"/>
    </location>
</feature>
<evidence type="ECO:0000256" key="3">
    <source>
        <dbReference type="ARBA" id="ARBA00022840"/>
    </source>
</evidence>
<evidence type="ECO:0000256" key="1">
    <source>
        <dbReference type="ARBA" id="ARBA00022527"/>
    </source>
</evidence>
<feature type="compositionally biased region" description="Low complexity" evidence="5">
    <location>
        <begin position="1416"/>
        <end position="1427"/>
    </location>
</feature>
<feature type="compositionally biased region" description="Basic and acidic residues" evidence="5">
    <location>
        <begin position="1581"/>
        <end position="1592"/>
    </location>
</feature>
<feature type="compositionally biased region" description="Low complexity" evidence="5">
    <location>
        <begin position="1257"/>
        <end position="1270"/>
    </location>
</feature>
<feature type="compositionally biased region" description="Basic and acidic residues" evidence="5">
    <location>
        <begin position="1523"/>
        <end position="1539"/>
    </location>
</feature>
<dbReference type="PANTHER" id="PTHR44329">
    <property type="entry name" value="SERINE/THREONINE-PROTEIN KINASE TNNI3K-RELATED"/>
    <property type="match status" value="1"/>
</dbReference>
<accession>A0A086M5E8</accession>
<dbReference type="InterPro" id="IPR017441">
    <property type="entry name" value="Protein_kinase_ATP_BS"/>
</dbReference>
<feature type="region of interest" description="Disordered" evidence="5">
    <location>
        <begin position="2483"/>
        <end position="2584"/>
    </location>
</feature>
<feature type="compositionally biased region" description="Basic and acidic residues" evidence="5">
    <location>
        <begin position="2483"/>
        <end position="2502"/>
    </location>
</feature>
<feature type="compositionally biased region" description="Basic and acidic residues" evidence="5">
    <location>
        <begin position="1740"/>
        <end position="1750"/>
    </location>
</feature>
<evidence type="ECO:0000259" key="6">
    <source>
        <dbReference type="PROSITE" id="PS50011"/>
    </source>
</evidence>
<feature type="compositionally biased region" description="Basic and acidic residues" evidence="5">
    <location>
        <begin position="1233"/>
        <end position="1256"/>
    </location>
</feature>
<dbReference type="GO" id="GO:0005524">
    <property type="term" value="F:ATP binding"/>
    <property type="evidence" value="ECO:0007669"/>
    <property type="project" value="UniProtKB-UniRule"/>
</dbReference>
<reference evidence="7 8" key="1">
    <citation type="submission" date="2014-05" db="EMBL/GenBank/DDBJ databases">
        <authorList>
            <person name="Sibley D."/>
            <person name="Venepally P."/>
            <person name="Karamycheva S."/>
            <person name="Hadjithomas M."/>
            <person name="Khan A."/>
            <person name="Brunk B."/>
            <person name="Roos D."/>
            <person name="Caler E."/>
            <person name="Lorenzi H."/>
        </authorList>
    </citation>
    <scope>NUCLEOTIDE SEQUENCE [LARGE SCALE GENOMIC DNA]</scope>
    <source>
        <strain evidence="7 8">RUB</strain>
    </source>
</reference>
<keyword evidence="7" id="KW-0418">Kinase</keyword>
<feature type="domain" description="Protein kinase" evidence="6">
    <location>
        <begin position="2104"/>
        <end position="2664"/>
    </location>
</feature>
<evidence type="ECO:0000313" key="7">
    <source>
        <dbReference type="EMBL" id="KFG64116.1"/>
    </source>
</evidence>
<keyword evidence="1" id="KW-0723">Serine/threonine-protein kinase</keyword>
<dbReference type="InterPro" id="IPR000719">
    <property type="entry name" value="Prot_kinase_dom"/>
</dbReference>
<keyword evidence="2 4" id="KW-0547">Nucleotide-binding</keyword>
<feature type="compositionally biased region" description="Basic and acidic residues" evidence="5">
    <location>
        <begin position="1"/>
        <end position="11"/>
    </location>
</feature>
<dbReference type="GO" id="GO:0004674">
    <property type="term" value="F:protein serine/threonine kinase activity"/>
    <property type="evidence" value="ECO:0007669"/>
    <property type="project" value="UniProtKB-KW"/>
</dbReference>
<feature type="compositionally biased region" description="Basic and acidic residues" evidence="5">
    <location>
        <begin position="1211"/>
        <end position="1226"/>
    </location>
</feature>
<feature type="compositionally biased region" description="Basic and acidic residues" evidence="5">
    <location>
        <begin position="2231"/>
        <end position="2260"/>
    </location>
</feature>
<evidence type="ECO:0000256" key="4">
    <source>
        <dbReference type="PROSITE-ProRule" id="PRU10141"/>
    </source>
</evidence>
<feature type="region of interest" description="Disordered" evidence="5">
    <location>
        <begin position="2391"/>
        <end position="2410"/>
    </location>
</feature>
<feature type="region of interest" description="Disordered" evidence="5">
    <location>
        <begin position="365"/>
        <end position="635"/>
    </location>
</feature>
<feature type="compositionally biased region" description="Basic and acidic residues" evidence="5">
    <location>
        <begin position="1651"/>
        <end position="1670"/>
    </location>
</feature>
<feature type="compositionally biased region" description="Basic and acidic residues" evidence="5">
    <location>
        <begin position="2571"/>
        <end position="2584"/>
    </location>
</feature>
<dbReference type="InterPro" id="IPR011009">
    <property type="entry name" value="Kinase-like_dom_sf"/>
</dbReference>
<feature type="compositionally biased region" description="Low complexity" evidence="5">
    <location>
        <begin position="2543"/>
        <end position="2564"/>
    </location>
</feature>
<feature type="compositionally biased region" description="Basic and acidic residues" evidence="5">
    <location>
        <begin position="975"/>
        <end position="987"/>
    </location>
</feature>
<dbReference type="InterPro" id="IPR001245">
    <property type="entry name" value="Ser-Thr/Tyr_kinase_cat_dom"/>
</dbReference>
<feature type="compositionally biased region" description="Polar residues" evidence="5">
    <location>
        <begin position="2522"/>
        <end position="2531"/>
    </location>
</feature>
<dbReference type="EMBL" id="AFYV02000748">
    <property type="protein sequence ID" value="KFG64116.1"/>
    <property type="molecule type" value="Genomic_DNA"/>
</dbReference>
<dbReference type="InterPro" id="IPR008271">
    <property type="entry name" value="Ser/Thr_kinase_AS"/>
</dbReference>
<feature type="region of interest" description="Disordered" evidence="5">
    <location>
        <begin position="1156"/>
        <end position="1437"/>
    </location>
</feature>
<dbReference type="Gene3D" id="3.30.200.20">
    <property type="entry name" value="Phosphorylase Kinase, domain 1"/>
    <property type="match status" value="1"/>
</dbReference>
<sequence length="2674" mass="290548">MKNGDGGDFRTRFSPQTAFQTGAVGQRGRGKRKRGQSCESADEEARRDARRERKTQGSEKRAGLALLTSSRCTTDPWRKGVTGTSEARQQEATCAEPEDEEGRLLRLAWASLRSLRDGGRVDPSCHTCRGIRRQPIGETGRREEDQTPDDSGDRPSSSHAGTSRLFCCPGFCLPKAFATSSLQNGKKKREEEHGQENRLLKRQCRCAVSLRFSPGAASPQVKPNAGDDYMCFRSYFSPHLLSLSSVSSAPPLQSMRRSTREPAIAVGTASESPRGDCSFSRSLRWRGQHAVKDATFSRSAHLGSPAGSPLLSILASPIVPRRAFSDELSPAFSYDRDAEALLPSPPIFSTMACFGAAPCDGLDETADVRPRPASGSSLRRECPDTSRPPTASPRRGFPATSPSTRFCPVQRLRESPSTSWFGRRLQSRGPSRDARLSSEKLSFSPAASPVSPVSHPASSPAVGNPSGVCSPLQPSPRLPPAAASGAVSPEEGQRTDVDLRNRVPSTSDECKMSQKHDRPWPGVSSSDSPHPSSSFAPSSSSSSASSSALAGFCQAPASGVHPLRQARTRDLPHTSSKPPRRASPDLSRQRRLAQHRTASSSQTASRSVSPPSCPSLCSSPSSSISPSSESPSCASPASALLREERRALEKAALRCCLPLSHRRSDQVAGIGETREERSEQAEADGVLKALKHLLRLLFFRHTVLKHRDAGLVPAGPRTPSGILAAVHHVADSLQLRALKPAQEDVRTALRLLLVIHRLSLQLPTEVLNAPQSPLERLPLLLLQRLNECREQPEKPGKGGHRKERRRRGSVESGCRDSPVNSSRLRLVAGYAGWLEQKLFVVRDLDIFFSGNWSLESFLKANRLESLSALAAAAGDEDAGVEVHISPVSVDILERLLRSVLLPALTLCRGFIGQAETPVFPVCAALLCHLADDVWGAFSVCLHLYSLLLSRVEGCRTRRRRPPAPAPQSLGGDGEDPQRLTHAGEKARQSSAASTQLSRRLASLRPGLVEAVRRVKEVADWCDALSSHVDLLSRLRQPTACLLSVLGDLLHVPPSSFSFSSCLRVGIHPSGSNSFLILRNDHARLLAHLPLPAPSLEHLAEAPPWRQRRPSASSPALACLSFSCSSCSSSSCFDSWSAFLGGDTFFQFYSLAAVPTPGDHRGGLRPRSGVSGVRARGPTNQEQEGLSPSRSSSPCFPPSGMSPPTHAGSSGESRRTREYRNDGRERLSPNADVSHGRESEHRERSCHQGDNLSRELRVPPASLASRPRASSCRTERTGKGSSASEPGIDATGSEWVHPEGSRIPSEGKEYEGKDLHANLYRLAPPEYDEEQQRRKHRSASRGRRESGSSTVRNSKPRDAGFSFLGSEAKTTRDEGRMHPNINMHNQPRRPPQQELFPGTRTQKKDEALTPLDGASGGVAASFGAPSGSKQATLVGENPFSPESADNFFPSAEPFFPSSAEAVPYSVFAKVGVTRSVSRDDREETLSGDCKSPRPHQGPWGASAPDQTERQTETVDTLPNWPEDVVLRGRDRVGQSQEKHFFSGSGKQRSVDELSEEQEEGAPSAAVASFEEILLSFTKKGQRRDGSRDPDSSFRDCSTPPATSSRRRQNGALPGPPMWQGDFVRQRENSESRVHHGVSRTSSMSGKRGTHRRGPDDTSTSHDWRDSGDVRQNETVASRGLVKREASNSPYPFPGIPPPPFFPEPPAEDRWDRSGSDLLRGSRAFSPDLWERQDSSCLPRSNPHEIGGERRTPSQRSGRVAHSFAHDPSPETPLFQPASSDLSAPPAYEERGAGLETKGRDLASQPHHGYDEAGPLSASQFSSRGASGGNPERRVSGNTWPREGTVGGPSVSDPARGYPPSSPSPAGFALPQSPSPCFDNLPHRSLTQQPFPVGPFQTPAPVPCPPAYQVSVPQSCSMALGGYLHACRPRNDGEDSFYLHAYGGLAPQGQQPSELGFASPAWSPFVPSPPAGHEPNIHYPSPTQGPAFAPGWPGVLPLDPPLSPRLTGPANLFPASPAYVPPFGFFADQGSQHALPGRGDPPGQPAPLSAGFWVNGETLRNLPRRREASEPPGGLQNCVGAGSGFSQDPFSPEGDSADWSIPQRELVVEEKIGSGASSEVFAGTWRGSEVAIKRVVLPENELAFHAIRDFQRELKIMLRLRHPNLVLLMGANLHSRPLFVVTELCAGGSLFDLLHGARVVHRGSSRRASLSRPRCPSLWTQRGRESSPVWTREGARARDRSLHGGHCADTKREASAKAKEQSGRVFSGMGGRKRRGVDKSRNANEAERHQDLGSGSDFTERRSRASFSAGSDEDASQDEGNRVVLTWWQKAKIAFDVAKGCAYLHGSRPPIIHRDLKSLNILLTEKIVHRQQIPHAKVADFGLSRITTVAESGHRPPGYAATSDPDPRSSFVADPSLLPRSSPFLGHNMAGTNRTGIVGTYYWMAPEVIAAGKYSEKIDVYSFGVVLYELLSESLPYARPVEEAFRRKTDPRGRSLLEPGERQNRQCYRAKVQEKDPGPRRESSCSQFSSRHVSTPGDRSNPDCSGTSSEGSRSSRSSDTFSSEASVSPHSPRSRENEEQKKDHVLVRRDMADILRGEPERQRITMAPLSPSEVCRNVVRGERPDLTRIPADCPPSLLELMKACWHQSPARRPSFQTITQILREFLQTQNGAVPRG</sequence>
<proteinExistence type="predicted"/>
<dbReference type="InterPro" id="IPR051681">
    <property type="entry name" value="Ser/Thr_Kinases-Pseudokinases"/>
</dbReference>
<feature type="compositionally biased region" description="Basic and acidic residues" evidence="5">
    <location>
        <begin position="2509"/>
        <end position="2521"/>
    </location>
</feature>
<evidence type="ECO:0000256" key="2">
    <source>
        <dbReference type="ARBA" id="ARBA00022741"/>
    </source>
</evidence>
<dbReference type="Pfam" id="PF07714">
    <property type="entry name" value="PK_Tyr_Ser-Thr"/>
    <property type="match status" value="3"/>
</dbReference>